<dbReference type="GO" id="GO:0045290">
    <property type="term" value="F:D-arabinose 1-dehydrogenase [NAD(P)+] activity"/>
    <property type="evidence" value="ECO:0007669"/>
    <property type="project" value="TreeGrafter"/>
</dbReference>
<dbReference type="AlphaFoldDB" id="A0A1F8A1K8"/>
<evidence type="ECO:0000313" key="3">
    <source>
        <dbReference type="EMBL" id="OGM45594.1"/>
    </source>
</evidence>
<feature type="domain" description="NADP-dependent oxidoreductase" evidence="2">
    <location>
        <begin position="14"/>
        <end position="134"/>
    </location>
</feature>
<comment type="caution">
    <text evidence="3">The sequence shown here is derived from an EMBL/GenBank/DDBJ whole genome shotgun (WGS) entry which is preliminary data.</text>
</comment>
<dbReference type="GeneID" id="34449691"/>
<dbReference type="EMBL" id="LYCR01000040">
    <property type="protein sequence ID" value="OGM45594.1"/>
    <property type="molecule type" value="Genomic_DNA"/>
</dbReference>
<dbReference type="Pfam" id="PF00248">
    <property type="entry name" value="Aldo_ket_red"/>
    <property type="match status" value="1"/>
</dbReference>
<dbReference type="GO" id="GO:0070485">
    <property type="term" value="P:dehydro-D-arabinono-1,4-lactone biosynthetic process"/>
    <property type="evidence" value="ECO:0007669"/>
    <property type="project" value="TreeGrafter"/>
</dbReference>
<dbReference type="PANTHER" id="PTHR42686">
    <property type="entry name" value="GH17980P-RELATED"/>
    <property type="match status" value="1"/>
</dbReference>
<evidence type="ECO:0000313" key="4">
    <source>
        <dbReference type="Proteomes" id="UP000179179"/>
    </source>
</evidence>
<proteinExistence type="predicted"/>
<evidence type="ECO:0000259" key="2">
    <source>
        <dbReference type="Pfam" id="PF00248"/>
    </source>
</evidence>
<name>A0A1F8A1K8_9EURO</name>
<dbReference type="Gene3D" id="3.20.20.100">
    <property type="entry name" value="NADP-dependent oxidoreductase domain"/>
    <property type="match status" value="1"/>
</dbReference>
<reference evidence="3 4" key="1">
    <citation type="journal article" date="2016" name="Genome Biol. Evol.">
        <title>Draft genome sequence of an aflatoxigenic Aspergillus species, A. bombycis.</title>
        <authorList>
            <person name="Moore G.G."/>
            <person name="Mack B.M."/>
            <person name="Beltz S.B."/>
            <person name="Gilbert M.K."/>
        </authorList>
    </citation>
    <scope>NUCLEOTIDE SEQUENCE [LARGE SCALE GENOMIC DNA]</scope>
    <source>
        <strain evidence="4">NRRL 26010</strain>
    </source>
</reference>
<protein>
    <submittedName>
        <fullName evidence="3">L-galactose dehydrogenase (L-GalDH)</fullName>
    </submittedName>
</protein>
<dbReference type="OrthoDB" id="5286008at2759"/>
<organism evidence="3 4">
    <name type="scientific">Aspergillus bombycis</name>
    <dbReference type="NCBI Taxonomy" id="109264"/>
    <lineage>
        <taxon>Eukaryota</taxon>
        <taxon>Fungi</taxon>
        <taxon>Dikarya</taxon>
        <taxon>Ascomycota</taxon>
        <taxon>Pezizomycotina</taxon>
        <taxon>Eurotiomycetes</taxon>
        <taxon>Eurotiomycetidae</taxon>
        <taxon>Eurotiales</taxon>
        <taxon>Aspergillaceae</taxon>
        <taxon>Aspergillus</taxon>
    </lineage>
</organism>
<dbReference type="PANTHER" id="PTHR42686:SF1">
    <property type="entry name" value="GH17980P-RELATED"/>
    <property type="match status" value="1"/>
</dbReference>
<dbReference type="InterPro" id="IPR036812">
    <property type="entry name" value="NAD(P)_OxRdtase_dom_sf"/>
</dbReference>
<gene>
    <name evidence="3" type="ORF">ABOM_006301</name>
</gene>
<sequence length="146" mass="16345">MGRPSGPLSANLPPLVMGTATFNSQYNHDPYALPTTELVHRALTSGVRAFDTSPYYGPAEELLGRALATDFVQSTFPRYTYRLLTKVGRVASSSFDYSPEWVRYSVQRSLRRLHTDYLDVVYCHDVEFVSPQEVLELSGNCAAFVT</sequence>
<accession>A0A1F8A1K8</accession>
<keyword evidence="1" id="KW-0560">Oxidoreductase</keyword>
<dbReference type="GO" id="GO:0005829">
    <property type="term" value="C:cytosol"/>
    <property type="evidence" value="ECO:0007669"/>
    <property type="project" value="TreeGrafter"/>
</dbReference>
<keyword evidence="4" id="KW-1185">Reference proteome</keyword>
<dbReference type="SUPFAM" id="SSF51430">
    <property type="entry name" value="NAD(P)-linked oxidoreductase"/>
    <property type="match status" value="1"/>
</dbReference>
<dbReference type="InterPro" id="IPR023210">
    <property type="entry name" value="NADP_OxRdtase_dom"/>
</dbReference>
<dbReference type="STRING" id="109264.A0A1F8A1K8"/>
<dbReference type="InterPro" id="IPR020471">
    <property type="entry name" value="AKR"/>
</dbReference>
<evidence type="ECO:0000256" key="1">
    <source>
        <dbReference type="ARBA" id="ARBA00023002"/>
    </source>
</evidence>
<dbReference type="Proteomes" id="UP000179179">
    <property type="component" value="Unassembled WGS sequence"/>
</dbReference>
<dbReference type="RefSeq" id="XP_022389311.1">
    <property type="nucleotide sequence ID" value="XM_022533430.1"/>
</dbReference>